<name>A0A175R9N6_9HYPH</name>
<sequence>MQAKPKRQSVDLSAYPDLVMVLLGFQVQGWRGVPALLRIGRGLRALRDRAPDGLLWDQQFIYGWNHVGIRQYWRDPDSLERFTRAEPHSLWWRDFLRDAQNCGFWHEAYHARGGVEAIYVNLPRPGGLAAFAPERAPVGPFMTSRDRVRADAEARRPAA</sequence>
<dbReference type="EMBL" id="LDPZ01000023">
    <property type="protein sequence ID" value="KTQ95351.1"/>
    <property type="molecule type" value="Genomic_DNA"/>
</dbReference>
<dbReference type="RefSeq" id="WP_058635255.1">
    <property type="nucleotide sequence ID" value="NZ_LDPZ01000023.1"/>
</dbReference>
<protein>
    <submittedName>
        <fullName evidence="1">Uncharacterized protein</fullName>
    </submittedName>
</protein>
<gene>
    <name evidence="1" type="ORF">NS226_12510</name>
</gene>
<dbReference type="OrthoDB" id="7566033at2"/>
<dbReference type="Pfam" id="PF13826">
    <property type="entry name" value="Monooxy_af470-like"/>
    <property type="match status" value="1"/>
</dbReference>
<dbReference type="AlphaFoldDB" id="A0A175R9N6"/>
<dbReference type="PATRIC" id="fig|401562.3.peg.2056"/>
<dbReference type="STRING" id="401562.NS365_14510"/>
<evidence type="ECO:0000313" key="1">
    <source>
        <dbReference type="EMBL" id="KTQ95351.1"/>
    </source>
</evidence>
<dbReference type="Proteomes" id="UP000078272">
    <property type="component" value="Unassembled WGS sequence"/>
</dbReference>
<accession>A0A175R9N6</accession>
<dbReference type="InterPro" id="IPR025444">
    <property type="entry name" value="Monooxy_af470"/>
</dbReference>
<comment type="caution">
    <text evidence="1">The sequence shown here is derived from an EMBL/GenBank/DDBJ whole genome shotgun (WGS) entry which is preliminary data.</text>
</comment>
<proteinExistence type="predicted"/>
<organism evidence="1 2">
    <name type="scientific">Aureimonas ureilytica</name>
    <dbReference type="NCBI Taxonomy" id="401562"/>
    <lineage>
        <taxon>Bacteria</taxon>
        <taxon>Pseudomonadati</taxon>
        <taxon>Pseudomonadota</taxon>
        <taxon>Alphaproteobacteria</taxon>
        <taxon>Hyphomicrobiales</taxon>
        <taxon>Aurantimonadaceae</taxon>
        <taxon>Aureimonas</taxon>
    </lineage>
</organism>
<evidence type="ECO:0000313" key="2">
    <source>
        <dbReference type="Proteomes" id="UP000078272"/>
    </source>
</evidence>
<reference evidence="1 2" key="1">
    <citation type="journal article" date="2016" name="Front. Microbiol.">
        <title>Genomic Resource of Rice Seed Associated Bacteria.</title>
        <authorList>
            <person name="Midha S."/>
            <person name="Bansal K."/>
            <person name="Sharma S."/>
            <person name="Kumar N."/>
            <person name="Patil P.P."/>
            <person name="Chaudhry V."/>
            <person name="Patil P.B."/>
        </authorList>
    </citation>
    <scope>NUCLEOTIDE SEQUENCE [LARGE SCALE GENOMIC DNA]</scope>
    <source>
        <strain evidence="1 2">NS226</strain>
    </source>
</reference>